<dbReference type="AlphaFoldDB" id="A0A1H0G794"/>
<proteinExistence type="predicted"/>
<reference evidence="4" key="1">
    <citation type="submission" date="2016-10" db="EMBL/GenBank/DDBJ databases">
        <authorList>
            <person name="Varghese N."/>
            <person name="Submissions S."/>
        </authorList>
    </citation>
    <scope>NUCLEOTIDE SEQUENCE [LARGE SCALE GENOMIC DNA]</scope>
    <source>
        <strain evidence="4">JCM 21621</strain>
    </source>
</reference>
<evidence type="ECO:0000313" key="4">
    <source>
        <dbReference type="Proteomes" id="UP000242957"/>
    </source>
</evidence>
<sequence length="327" mass="35833">MKSSVWRIAGAGLFTLLVAPAFAADEGTDSGPPVGQWLQRSSGYYASPHGGVGQWLDQYSYPVYPAFPDSQRLNPDRRIGQWLDTMSYPGPPQDQPQALGPGQLPGTPIYVGAQWVLGTTAPLPKDAYGDVVGMPPGPPPPRPPGADKAGRGNWGPHPPDWRPGRMVDRVPDGNSEVSWQGRRFYFKDGYWYRPMGARYMLIVPPYGVSIPYMPSYAQQLWVGAVPYFFAAGNYYVWQAETQTYQSVAPPQSEESSLASNSYDVVASPESGQPPEQQDRDRYECHRWAVGESQFDPAAATNAPPPEVAEQYRNAIGACLAGRGYSIN</sequence>
<keyword evidence="2" id="KW-0732">Signal</keyword>
<dbReference type="EMBL" id="FNIJ01000007">
    <property type="protein sequence ID" value="SDO02757.1"/>
    <property type="molecule type" value="Genomic_DNA"/>
</dbReference>
<evidence type="ECO:0008006" key="5">
    <source>
        <dbReference type="Google" id="ProtNLM"/>
    </source>
</evidence>
<feature type="compositionally biased region" description="Basic and acidic residues" evidence="1">
    <location>
        <begin position="159"/>
        <end position="169"/>
    </location>
</feature>
<accession>A0A1H0G794</accession>
<feature type="signal peptide" evidence="2">
    <location>
        <begin position="1"/>
        <end position="23"/>
    </location>
</feature>
<evidence type="ECO:0000256" key="1">
    <source>
        <dbReference type="SAM" id="MobiDB-lite"/>
    </source>
</evidence>
<feature type="chain" id="PRO_5017307551" description="Glycine zipper family protein" evidence="2">
    <location>
        <begin position="24"/>
        <end position="327"/>
    </location>
</feature>
<keyword evidence="4" id="KW-1185">Reference proteome</keyword>
<organism evidence="3 4">
    <name type="scientific">Pseudomonas jinjuensis</name>
    <dbReference type="NCBI Taxonomy" id="198616"/>
    <lineage>
        <taxon>Bacteria</taxon>
        <taxon>Pseudomonadati</taxon>
        <taxon>Pseudomonadota</taxon>
        <taxon>Gammaproteobacteria</taxon>
        <taxon>Pseudomonadales</taxon>
        <taxon>Pseudomonadaceae</taxon>
        <taxon>Pseudomonas</taxon>
    </lineage>
</organism>
<evidence type="ECO:0000313" key="3">
    <source>
        <dbReference type="EMBL" id="SDO02757.1"/>
    </source>
</evidence>
<feature type="compositionally biased region" description="Polar residues" evidence="1">
    <location>
        <begin position="248"/>
        <end position="262"/>
    </location>
</feature>
<dbReference type="STRING" id="198616.SAMN05216193_10785"/>
<protein>
    <recommendedName>
        <fullName evidence="5">Glycine zipper family protein</fullName>
    </recommendedName>
</protein>
<feature type="region of interest" description="Disordered" evidence="1">
    <location>
        <begin position="132"/>
        <end position="169"/>
    </location>
</feature>
<feature type="compositionally biased region" description="Pro residues" evidence="1">
    <location>
        <begin position="135"/>
        <end position="144"/>
    </location>
</feature>
<feature type="region of interest" description="Disordered" evidence="1">
    <location>
        <begin position="248"/>
        <end position="280"/>
    </location>
</feature>
<dbReference type="RefSeq" id="WP_090416057.1">
    <property type="nucleotide sequence ID" value="NZ_FNIJ01000007.1"/>
</dbReference>
<gene>
    <name evidence="3" type="ORF">SAMN05216193_10785</name>
</gene>
<dbReference type="OrthoDB" id="196716at2"/>
<evidence type="ECO:0000256" key="2">
    <source>
        <dbReference type="SAM" id="SignalP"/>
    </source>
</evidence>
<dbReference type="InterPro" id="IPR045398">
    <property type="entry name" value="DUF6515"/>
</dbReference>
<name>A0A1H0G794_9PSED</name>
<dbReference type="Proteomes" id="UP000242957">
    <property type="component" value="Unassembled WGS sequence"/>
</dbReference>
<dbReference type="Pfam" id="PF20125">
    <property type="entry name" value="DUF6515"/>
    <property type="match status" value="1"/>
</dbReference>